<dbReference type="InterPro" id="IPR000719">
    <property type="entry name" value="Prot_kinase_dom"/>
</dbReference>
<dbReference type="GO" id="GO:0005524">
    <property type="term" value="F:ATP binding"/>
    <property type="evidence" value="ECO:0007669"/>
    <property type="project" value="UniProtKB-KW"/>
</dbReference>
<protein>
    <recommendedName>
        <fullName evidence="4">Protein kinase domain-containing protein</fullName>
    </recommendedName>
</protein>
<dbReference type="Gene3D" id="1.10.510.10">
    <property type="entry name" value="Transferase(Phosphotransferase) domain 1"/>
    <property type="match status" value="1"/>
</dbReference>
<dbReference type="SUPFAM" id="SSF48371">
    <property type="entry name" value="ARM repeat"/>
    <property type="match status" value="1"/>
</dbReference>
<keyword evidence="2" id="KW-0067">ATP-binding</keyword>
<feature type="region of interest" description="Disordered" evidence="3">
    <location>
        <begin position="1034"/>
        <end position="1072"/>
    </location>
</feature>
<name>A0A0H5FRT1_9BASI</name>
<dbReference type="SUPFAM" id="SSF56112">
    <property type="entry name" value="Protein kinase-like (PK-like)"/>
    <property type="match status" value="1"/>
</dbReference>
<dbReference type="InterPro" id="IPR011989">
    <property type="entry name" value="ARM-like"/>
</dbReference>
<feature type="compositionally biased region" description="Acidic residues" evidence="3">
    <location>
        <begin position="308"/>
        <end position="323"/>
    </location>
</feature>
<dbReference type="PROSITE" id="PS50011">
    <property type="entry name" value="PROTEIN_KINASE_DOM"/>
    <property type="match status" value="1"/>
</dbReference>
<feature type="region of interest" description="Disordered" evidence="3">
    <location>
        <begin position="130"/>
        <end position="166"/>
    </location>
</feature>
<feature type="compositionally biased region" description="Low complexity" evidence="3">
    <location>
        <begin position="191"/>
        <end position="203"/>
    </location>
</feature>
<dbReference type="InterPro" id="IPR011009">
    <property type="entry name" value="Kinase-like_dom_sf"/>
</dbReference>
<proteinExistence type="predicted"/>
<evidence type="ECO:0000256" key="1">
    <source>
        <dbReference type="ARBA" id="ARBA00022741"/>
    </source>
</evidence>
<accession>A0A0H5FRT1</accession>
<feature type="compositionally biased region" description="Acidic residues" evidence="3">
    <location>
        <begin position="386"/>
        <end position="398"/>
    </location>
</feature>
<evidence type="ECO:0000256" key="3">
    <source>
        <dbReference type="SAM" id="MobiDB-lite"/>
    </source>
</evidence>
<feature type="region of interest" description="Disordered" evidence="3">
    <location>
        <begin position="182"/>
        <end position="203"/>
    </location>
</feature>
<evidence type="ECO:0000313" key="5">
    <source>
        <dbReference type="EMBL" id="CRX79037.1"/>
    </source>
</evidence>
<dbReference type="GO" id="GO:0004674">
    <property type="term" value="F:protein serine/threonine kinase activity"/>
    <property type="evidence" value="ECO:0007669"/>
    <property type="project" value="TreeGrafter"/>
</dbReference>
<dbReference type="Gene3D" id="1.25.10.10">
    <property type="entry name" value="Leucine-rich Repeat Variant"/>
    <property type="match status" value="2"/>
</dbReference>
<organism evidence="5">
    <name type="scientific">Leucosporidium scottii</name>
    <dbReference type="NCBI Taxonomy" id="5278"/>
    <lineage>
        <taxon>Eukaryota</taxon>
        <taxon>Fungi</taxon>
        <taxon>Dikarya</taxon>
        <taxon>Basidiomycota</taxon>
        <taxon>Pucciniomycotina</taxon>
        <taxon>Microbotryomycetes</taxon>
        <taxon>Leucosporidiales</taxon>
        <taxon>Leucosporidium</taxon>
    </lineage>
</organism>
<dbReference type="InterPro" id="IPR050629">
    <property type="entry name" value="STE20/SPS1-PAK"/>
</dbReference>
<feature type="compositionally biased region" description="Low complexity" evidence="3">
    <location>
        <begin position="1036"/>
        <end position="1045"/>
    </location>
</feature>
<sequence length="1072" mass="115153">MDFVTTEASVADFGVATHTSSLSTSAVVGSPYWMAPEIVDQTGATTSSDIWSLGALVIELLTGKPPYHHLDPMPALFRIVNDPDGPPIPEGASAVVRDFLGYCFQKDGMLRVGARRLLRHPWMVAARRGVEEREASAGSSSSSVPGGRARGLQSGVGAGGARPKSVYDDGVQRVQEWNEAIRANPPPLPTPSSLAPSPSLSPRLLRRPSAELASALALHPAPPPKSSSALTSAPPPLSTSPNSRAVGLALVVGSKAPVLSPKRGRVVSGASGRAAGGGSKSRAAGKAMMMKLAQPAVESGGGAGAAGEEQDGEGDNWDEDFEEGISMSKIAALDRADSSPSASSDSDPESDASDDEEDQDGTIRPSNLLSPLAKKPPTPMTPVVEDYSDLVEGDGEEGFEGKPLAPLPLKPSASMAALRPPSTPSKHGIDKYSEEEGEEEDYSDLGDEDSDEDDPFAQVDDEDSNSLGDLDDVAGGGGVELEASVAREKLARLQKTVEECVDRLGGGGEDKFEVREGCLELITILELSPEVKPHFVKSHGMLAVIEVLQVTRSREILSILLRVVNLIVGEDPDTLEKLCRKSLTSSARPQLVGGCPVVMSFASNKFSREIRLEAALFIGSMCRTSLLTLNSRNEQLQMFVSCRGLRTLVEMMDENYAERKDLVWMAVDGISRVFEMHGPTPRNDFCRIFSHEGLLEPLSSALISVAVDDDDLAESAKAKIVGIFLLFSQSDRKVKEAMARRTVVLRLVKALRMLTPDLLAPLLKTIKNLTMLPSALEVLQNANAIETLEIQNHVVNALFNLCRLSSVRQEEAAIAGAIPILQQIVSGSSPLKQFALPILCDFAHASKTCRKLLWKHDGLNFYLTLLRDSFWANPALEAILSWLQDETARVEDCLLEATALESLLRVFCKTKSATFESLLEPFHKLLRTSPAVSIRLASSSSFFRRIIDRLTRTSISGKAVTRLNLLRITKTVFDALPLSQRDKVVKILLLPVGRLAEEDPAILVKELAKELKREFGRVREGGRREVQKRVLRRAASEGGAVPSGGAVPGGIPLSPGGAGSVRRQGNMFGRGA</sequence>
<evidence type="ECO:0000259" key="4">
    <source>
        <dbReference type="PROSITE" id="PS50011"/>
    </source>
</evidence>
<dbReference type="EMBL" id="LN868506">
    <property type="protein sequence ID" value="CRX79037.1"/>
    <property type="molecule type" value="Genomic_DNA"/>
</dbReference>
<feature type="compositionally biased region" description="Acidic residues" evidence="3">
    <location>
        <begin position="435"/>
        <end position="472"/>
    </location>
</feature>
<feature type="region of interest" description="Disordered" evidence="3">
    <location>
        <begin position="218"/>
        <end position="241"/>
    </location>
</feature>
<feature type="region of interest" description="Disordered" evidence="3">
    <location>
        <begin position="262"/>
        <end position="475"/>
    </location>
</feature>
<dbReference type="PANTHER" id="PTHR48012:SF26">
    <property type="entry name" value="SERINE_THREONINE-PROTEIN KINASE DDB_G0283821-RELATED"/>
    <property type="match status" value="1"/>
</dbReference>
<feature type="compositionally biased region" description="Acidic residues" evidence="3">
    <location>
        <begin position="346"/>
        <end position="360"/>
    </location>
</feature>
<keyword evidence="1" id="KW-0547">Nucleotide-binding</keyword>
<feature type="domain" description="Protein kinase" evidence="4">
    <location>
        <begin position="1"/>
        <end position="123"/>
    </location>
</feature>
<dbReference type="Pfam" id="PF00069">
    <property type="entry name" value="Pkinase"/>
    <property type="match status" value="1"/>
</dbReference>
<evidence type="ECO:0000256" key="2">
    <source>
        <dbReference type="ARBA" id="ARBA00022840"/>
    </source>
</evidence>
<dbReference type="GO" id="GO:0005737">
    <property type="term" value="C:cytoplasm"/>
    <property type="evidence" value="ECO:0007669"/>
    <property type="project" value="TreeGrafter"/>
</dbReference>
<reference evidence="5" key="1">
    <citation type="submission" date="2015-06" db="EMBL/GenBank/DDBJ databases">
        <title>Genetic Architecture Underlying Mating-Type Determination in the Yeast Leucosporidium scottii and the Evolution of Mating Systems in Basidiomycetes.</title>
        <authorList>
            <person name="Maia T.M."/>
            <person name="Lopes S."/>
            <person name="Almeida J.M.G.C.F."/>
            <person name="Rosa L.H."/>
            <person name="Sampaio J.P."/>
            <person name="Goncalves P."/>
            <person name="Coelho M.A."/>
        </authorList>
    </citation>
    <scope>NUCLEOTIDE SEQUENCE</scope>
</reference>
<dbReference type="InterPro" id="IPR016024">
    <property type="entry name" value="ARM-type_fold"/>
</dbReference>
<feature type="compositionally biased region" description="Low complexity" evidence="3">
    <location>
        <begin position="136"/>
        <end position="151"/>
    </location>
</feature>
<dbReference type="AlphaFoldDB" id="A0A0H5FRT1"/>
<dbReference type="SMART" id="SM00220">
    <property type="entry name" value="S_TKc"/>
    <property type="match status" value="1"/>
</dbReference>
<gene>
    <name evidence="5" type="ORF">ls5930a1_00083</name>
</gene>
<dbReference type="PANTHER" id="PTHR48012">
    <property type="entry name" value="STERILE20-LIKE KINASE, ISOFORM B-RELATED"/>
    <property type="match status" value="1"/>
</dbReference>